<accession>A0ABV7GKC3</accession>
<feature type="signal peptide" evidence="1">
    <location>
        <begin position="1"/>
        <end position="23"/>
    </location>
</feature>
<reference evidence="3" key="1">
    <citation type="journal article" date="2019" name="Int. J. Syst. Evol. Microbiol.">
        <title>The Global Catalogue of Microorganisms (GCM) 10K type strain sequencing project: providing services to taxonomists for standard genome sequencing and annotation.</title>
        <authorList>
            <consortium name="The Broad Institute Genomics Platform"/>
            <consortium name="The Broad Institute Genome Sequencing Center for Infectious Disease"/>
            <person name="Wu L."/>
            <person name="Ma J."/>
        </authorList>
    </citation>
    <scope>NUCLEOTIDE SEQUENCE [LARGE SCALE GENOMIC DNA]</scope>
    <source>
        <strain evidence="3">KCTC 52277</strain>
    </source>
</reference>
<dbReference type="EMBL" id="JBHRTD010000018">
    <property type="protein sequence ID" value="MFC3140167.1"/>
    <property type="molecule type" value="Genomic_DNA"/>
</dbReference>
<sequence length="206" mass="22204">MNIKPYILALLSVLMLLVPGAYAAKLKPQNLKQLISASESILSGQVQSVTDGISPQGLPFTEVTIKVNSAAKGKHAKDSTYTFRQFGLTEPRMLENGNKMLAVSPEGFPRWHANETVIVFMHEAASLTGLRTTAGMAHGKFTVQGGKVSNEFGNYGIFDNLEFADGALSESENRMLSVAGAYNAADFMSLVGKAVSEQWISNGKMK</sequence>
<feature type="chain" id="PRO_5046319900" evidence="1">
    <location>
        <begin position="24"/>
        <end position="206"/>
    </location>
</feature>
<dbReference type="RefSeq" id="WP_248934092.1">
    <property type="nucleotide sequence ID" value="NZ_JAKILF010000001.1"/>
</dbReference>
<dbReference type="Proteomes" id="UP001595621">
    <property type="component" value="Unassembled WGS sequence"/>
</dbReference>
<keyword evidence="1" id="KW-0732">Signal</keyword>
<proteinExistence type="predicted"/>
<evidence type="ECO:0000256" key="1">
    <source>
        <dbReference type="SAM" id="SignalP"/>
    </source>
</evidence>
<name>A0ABV7GKC3_9GAMM</name>
<evidence type="ECO:0000313" key="3">
    <source>
        <dbReference type="Proteomes" id="UP001595621"/>
    </source>
</evidence>
<organism evidence="2 3">
    <name type="scientific">Shewanella submarina</name>
    <dbReference type="NCBI Taxonomy" id="2016376"/>
    <lineage>
        <taxon>Bacteria</taxon>
        <taxon>Pseudomonadati</taxon>
        <taxon>Pseudomonadota</taxon>
        <taxon>Gammaproteobacteria</taxon>
        <taxon>Alteromonadales</taxon>
        <taxon>Shewanellaceae</taxon>
        <taxon>Shewanella</taxon>
    </lineage>
</organism>
<gene>
    <name evidence="2" type="ORF">ACFOE0_18570</name>
</gene>
<comment type="caution">
    <text evidence="2">The sequence shown here is derived from an EMBL/GenBank/DDBJ whole genome shotgun (WGS) entry which is preliminary data.</text>
</comment>
<protein>
    <submittedName>
        <fullName evidence="2">Uncharacterized protein</fullName>
    </submittedName>
</protein>
<keyword evidence="3" id="KW-1185">Reference proteome</keyword>
<evidence type="ECO:0000313" key="2">
    <source>
        <dbReference type="EMBL" id="MFC3140167.1"/>
    </source>
</evidence>